<evidence type="ECO:0000313" key="16">
    <source>
        <dbReference type="Proteomes" id="UP000746747"/>
    </source>
</evidence>
<evidence type="ECO:0000256" key="3">
    <source>
        <dbReference type="ARBA" id="ARBA00008919"/>
    </source>
</evidence>
<proteinExistence type="inferred from homology"/>
<dbReference type="Gene3D" id="3.40.50.11660">
    <property type="entry name" value="Glycosyl transferase family 10, C-terminal domain"/>
    <property type="match status" value="1"/>
</dbReference>
<reference evidence="15" key="1">
    <citation type="submission" date="2021-09" db="EMBL/GenBank/DDBJ databases">
        <authorList>
            <consortium name="Pathogen Informatics"/>
        </authorList>
    </citation>
    <scope>NUCLEOTIDE SEQUENCE</scope>
</reference>
<dbReference type="OrthoDB" id="427096at2759"/>
<keyword evidence="4 12" id="KW-0328">Glycosyltransferase</keyword>
<dbReference type="InterPro" id="IPR031481">
    <property type="entry name" value="Glyco_tran_10_N"/>
</dbReference>
<evidence type="ECO:0000259" key="14">
    <source>
        <dbReference type="Pfam" id="PF17039"/>
    </source>
</evidence>
<keyword evidence="9 12" id="KW-0333">Golgi apparatus</keyword>
<accession>A0A8J2M5U2</accession>
<gene>
    <name evidence="15" type="ORF">CJOHNSTONI_LOCUS5824</name>
</gene>
<dbReference type="InterPro" id="IPR038577">
    <property type="entry name" value="GT10-like_C_sf"/>
</dbReference>
<dbReference type="InterPro" id="IPR055270">
    <property type="entry name" value="Glyco_tran_10_C"/>
</dbReference>
<dbReference type="Pfam" id="PF00852">
    <property type="entry name" value="Glyco_transf_10"/>
    <property type="match status" value="1"/>
</dbReference>
<evidence type="ECO:0000256" key="9">
    <source>
        <dbReference type="ARBA" id="ARBA00023034"/>
    </source>
</evidence>
<evidence type="ECO:0000256" key="7">
    <source>
        <dbReference type="ARBA" id="ARBA00022968"/>
    </source>
</evidence>
<evidence type="ECO:0000256" key="12">
    <source>
        <dbReference type="RuleBase" id="RU003832"/>
    </source>
</evidence>
<evidence type="ECO:0000256" key="1">
    <source>
        <dbReference type="ARBA" id="ARBA00004447"/>
    </source>
</evidence>
<evidence type="ECO:0000256" key="5">
    <source>
        <dbReference type="ARBA" id="ARBA00022679"/>
    </source>
</evidence>
<feature type="domain" description="Fucosyltransferase N-terminal" evidence="14">
    <location>
        <begin position="42"/>
        <end position="123"/>
    </location>
</feature>
<keyword evidence="6 12" id="KW-0812">Transmembrane</keyword>
<evidence type="ECO:0000256" key="2">
    <source>
        <dbReference type="ARBA" id="ARBA00004922"/>
    </source>
</evidence>
<sequence length="360" mass="42574">MIENIVGEDPNEIHQRFLPPKNVGNDVKIIELDNRKTGISNANMDGCKEWNCIIRYQQSDMIISTADAILINRRKKEHYQHYHINKYYIFFTQESAANYPFNHSSFNLTLNFIRNSPVSSPYGYTVKLAKGSRPIGSLINDDIIRNKSIPIAWFVSNCKTASQREIYVKYLKKYLTVDIFGFCGNTSCVDNDSCENLLNYVYYFYLSFENSICEDYITEKLWKHGYGHEIIPIVLKRSIVERYAPPHSFIAVDDFKTIHDLADYLKYLMHNLTAYREYFEWRREYKVLFLNGNIHDDLERPWGFCQLCRLLWMNPRPKYVIENFTDFWHNSCELSGTLVNTILREELKNSQQFELNTKLQ</sequence>
<keyword evidence="10" id="KW-0472">Membrane</keyword>
<comment type="subcellular location">
    <subcellularLocation>
        <location evidence="1 12">Golgi apparatus</location>
        <location evidence="1 12">Golgi stack membrane</location>
        <topology evidence="1 12">Single-pass type II membrane protein</topology>
    </subcellularLocation>
</comment>
<protein>
    <recommendedName>
        <fullName evidence="12">Fucosyltransferase</fullName>
        <ecNumber evidence="12">2.4.1.-</ecNumber>
    </recommendedName>
</protein>
<organism evidence="15 16">
    <name type="scientific">Cercopithifilaria johnstoni</name>
    <dbReference type="NCBI Taxonomy" id="2874296"/>
    <lineage>
        <taxon>Eukaryota</taxon>
        <taxon>Metazoa</taxon>
        <taxon>Ecdysozoa</taxon>
        <taxon>Nematoda</taxon>
        <taxon>Chromadorea</taxon>
        <taxon>Rhabditida</taxon>
        <taxon>Spirurina</taxon>
        <taxon>Spiruromorpha</taxon>
        <taxon>Filarioidea</taxon>
        <taxon>Onchocercidae</taxon>
        <taxon>Cercopithifilaria</taxon>
    </lineage>
</organism>
<keyword evidence="5 12" id="KW-0808">Transferase</keyword>
<comment type="caution">
    <text evidence="15">The sequence shown here is derived from an EMBL/GenBank/DDBJ whole genome shotgun (WGS) entry which is preliminary data.</text>
</comment>
<evidence type="ECO:0000256" key="10">
    <source>
        <dbReference type="ARBA" id="ARBA00023136"/>
    </source>
</evidence>
<dbReference type="GO" id="GO:0008417">
    <property type="term" value="F:fucosyltransferase activity"/>
    <property type="evidence" value="ECO:0007669"/>
    <property type="project" value="InterPro"/>
</dbReference>
<evidence type="ECO:0000313" key="15">
    <source>
        <dbReference type="EMBL" id="CAG9535841.1"/>
    </source>
</evidence>
<dbReference type="InterPro" id="IPR001503">
    <property type="entry name" value="Glyco_trans_10"/>
</dbReference>
<dbReference type="Pfam" id="PF17039">
    <property type="entry name" value="Glyco_tran_10_N"/>
    <property type="match status" value="1"/>
</dbReference>
<evidence type="ECO:0000256" key="8">
    <source>
        <dbReference type="ARBA" id="ARBA00022989"/>
    </source>
</evidence>
<feature type="domain" description="Fucosyltransferase C-terminal" evidence="13">
    <location>
        <begin position="145"/>
        <end position="323"/>
    </location>
</feature>
<evidence type="ECO:0000259" key="13">
    <source>
        <dbReference type="Pfam" id="PF00852"/>
    </source>
</evidence>
<dbReference type="AlphaFoldDB" id="A0A8J2M5U2"/>
<evidence type="ECO:0000256" key="11">
    <source>
        <dbReference type="ARBA" id="ARBA00023180"/>
    </source>
</evidence>
<comment type="pathway">
    <text evidence="2">Protein modification; protein glycosylation.</text>
</comment>
<keyword evidence="8" id="KW-1133">Transmembrane helix</keyword>
<dbReference type="FunFam" id="3.40.50.11660:FF:000002">
    <property type="entry name" value="Alpha-(1,3)-fucosyltransferase"/>
    <property type="match status" value="1"/>
</dbReference>
<dbReference type="UniPathway" id="UPA00378"/>
<dbReference type="EMBL" id="CAKAEH010001406">
    <property type="protein sequence ID" value="CAG9535841.1"/>
    <property type="molecule type" value="Genomic_DNA"/>
</dbReference>
<dbReference type="EC" id="2.4.1.-" evidence="12"/>
<keyword evidence="7" id="KW-0735">Signal-anchor</keyword>
<name>A0A8J2M5U2_9BILA</name>
<dbReference type="PANTHER" id="PTHR48438:SF1">
    <property type="entry name" value="ALPHA-(1,3)-FUCOSYLTRANSFERASE C-RELATED"/>
    <property type="match status" value="1"/>
</dbReference>
<comment type="similarity">
    <text evidence="3 12">Belongs to the glycosyltransferase 10 family.</text>
</comment>
<evidence type="ECO:0000256" key="4">
    <source>
        <dbReference type="ARBA" id="ARBA00022676"/>
    </source>
</evidence>
<dbReference type="PANTHER" id="PTHR48438">
    <property type="entry name" value="ALPHA-(1,3)-FUCOSYLTRANSFERASE C-RELATED"/>
    <property type="match status" value="1"/>
</dbReference>
<dbReference type="GO" id="GO:0032580">
    <property type="term" value="C:Golgi cisterna membrane"/>
    <property type="evidence" value="ECO:0007669"/>
    <property type="project" value="UniProtKB-SubCell"/>
</dbReference>
<evidence type="ECO:0000256" key="6">
    <source>
        <dbReference type="ARBA" id="ARBA00022692"/>
    </source>
</evidence>
<keyword evidence="11" id="KW-0325">Glycoprotein</keyword>
<dbReference type="Proteomes" id="UP000746747">
    <property type="component" value="Unassembled WGS sequence"/>
</dbReference>
<dbReference type="SUPFAM" id="SSF53756">
    <property type="entry name" value="UDP-Glycosyltransferase/glycogen phosphorylase"/>
    <property type="match status" value="1"/>
</dbReference>
<keyword evidence="16" id="KW-1185">Reference proteome</keyword>